<sequence length="529" mass="59835">MILEHLGFGSLKILGLALLAGLLFRGVFNKYGHGLHNIPGPWIAGFSDLWRLFLVRRRHAQEEHIALHQKYGPIVRLGPRVVSIADPDAIKTIYSPSAGWSKSQFYPVQQALAKGKRLETMFNTANDRYHAKLRRSVSNSYAMSTLVAFEPFVDSTSIEFLKQLKTRFVDKPGEDGICDFGAWLQFYAFDVIGELTFSKRLGFVEKGADVDNIIRDLESFLDYVSWDYANSMNHLKVGQIPFLDNLLIKNPLKLWAAQSGLINTSAPVAQFARKHITERQNDESLGEEKSRRGDFLNRFKEARAKDPDFITEQLVLALTVANMFAGSDTTGITMRAVFYFLLKNPSTMNSLLAEISEKSKAGGFSREDGLPQWEEVRDMPYLGAVINESLRCHPAVGLTLERMVPANGVKLAGYFLPGGTIAGCSAWVLHQSTDVYGKDAADFRPERWLEATTEQRRKMNNTLFSFGAGARTCIGKNISLLELYKLVPAILRRFELELAHPEASWKTHNAWFVRQREFYVRLKERKQIL</sequence>
<proteinExistence type="predicted"/>
<evidence type="ECO:0000313" key="2">
    <source>
        <dbReference type="Proteomes" id="UP000836387"/>
    </source>
</evidence>
<protein>
    <submittedName>
        <fullName evidence="1">Uncharacterized protein</fullName>
    </submittedName>
</protein>
<accession>A0ACA9U2B5</accession>
<keyword evidence="2" id="KW-1185">Reference proteome</keyword>
<gene>
    <name evidence="1" type="ORF">CRV2_00005795</name>
</gene>
<dbReference type="Proteomes" id="UP000836387">
    <property type="component" value="Unassembled WGS sequence"/>
</dbReference>
<organism evidence="1 2">
    <name type="scientific">Clonostachys rosea f. rosea IK726</name>
    <dbReference type="NCBI Taxonomy" id="1349383"/>
    <lineage>
        <taxon>Eukaryota</taxon>
        <taxon>Fungi</taxon>
        <taxon>Dikarya</taxon>
        <taxon>Ascomycota</taxon>
        <taxon>Pezizomycotina</taxon>
        <taxon>Sordariomycetes</taxon>
        <taxon>Hypocreomycetidae</taxon>
        <taxon>Hypocreales</taxon>
        <taxon>Bionectriaceae</taxon>
        <taxon>Clonostachys</taxon>
    </lineage>
</organism>
<name>A0ACA9U2B5_BIOOC</name>
<reference evidence="1" key="1">
    <citation type="submission" date="2020-04" db="EMBL/GenBank/DDBJ databases">
        <authorList>
            <person name="Broberg M."/>
        </authorList>
    </citation>
    <scope>NUCLEOTIDE SEQUENCE</scope>
</reference>
<evidence type="ECO:0000313" key="1">
    <source>
        <dbReference type="EMBL" id="CAG9946908.1"/>
    </source>
</evidence>
<comment type="caution">
    <text evidence="1">The sequence shown here is derived from an EMBL/GenBank/DDBJ whole genome shotgun (WGS) entry which is preliminary data.</text>
</comment>
<reference evidence="1" key="2">
    <citation type="submission" date="2021-10" db="EMBL/GenBank/DDBJ databases">
        <authorList>
            <person name="Piombo E."/>
        </authorList>
    </citation>
    <scope>NUCLEOTIDE SEQUENCE</scope>
</reference>
<dbReference type="EMBL" id="CADEHS020000010">
    <property type="protein sequence ID" value="CAG9946908.1"/>
    <property type="molecule type" value="Genomic_DNA"/>
</dbReference>